<dbReference type="PANTHER" id="PTHR45755:SF4">
    <property type="entry name" value="ZINC TRANSPORTER 7"/>
    <property type="match status" value="1"/>
</dbReference>
<protein>
    <submittedName>
        <fullName evidence="11">RHTO0S01e17260g1_1</fullName>
    </submittedName>
</protein>
<evidence type="ECO:0000256" key="1">
    <source>
        <dbReference type="ARBA" id="ARBA00004141"/>
    </source>
</evidence>
<accession>A0A061ANC8</accession>
<evidence type="ECO:0000256" key="3">
    <source>
        <dbReference type="ARBA" id="ARBA00022448"/>
    </source>
</evidence>
<evidence type="ECO:0000256" key="8">
    <source>
        <dbReference type="SAM" id="MobiDB-lite"/>
    </source>
</evidence>
<dbReference type="Pfam" id="PF01545">
    <property type="entry name" value="Cation_efflux"/>
    <property type="match status" value="1"/>
</dbReference>
<organism evidence="11">
    <name type="scientific">Rhodotorula toruloides</name>
    <name type="common">Yeast</name>
    <name type="synonym">Rhodosporidium toruloides</name>
    <dbReference type="NCBI Taxonomy" id="5286"/>
    <lineage>
        <taxon>Eukaryota</taxon>
        <taxon>Fungi</taxon>
        <taxon>Dikarya</taxon>
        <taxon>Basidiomycota</taxon>
        <taxon>Pucciniomycotina</taxon>
        <taxon>Microbotryomycetes</taxon>
        <taxon>Sporidiobolales</taxon>
        <taxon>Sporidiobolaceae</taxon>
        <taxon>Rhodotorula</taxon>
    </lineage>
</organism>
<feature type="compositionally biased region" description="Basic and acidic residues" evidence="8">
    <location>
        <begin position="619"/>
        <end position="633"/>
    </location>
</feature>
<evidence type="ECO:0000259" key="10">
    <source>
        <dbReference type="Pfam" id="PF01545"/>
    </source>
</evidence>
<feature type="transmembrane region" description="Helical" evidence="9">
    <location>
        <begin position="660"/>
        <end position="680"/>
    </location>
</feature>
<feature type="transmembrane region" description="Helical" evidence="9">
    <location>
        <begin position="65"/>
        <end position="83"/>
    </location>
</feature>
<dbReference type="AlphaFoldDB" id="A0A061ANC8"/>
<feature type="transmembrane region" description="Helical" evidence="9">
    <location>
        <begin position="220"/>
        <end position="240"/>
    </location>
</feature>
<feature type="compositionally biased region" description="Basic and acidic residues" evidence="8">
    <location>
        <begin position="546"/>
        <end position="555"/>
    </location>
</feature>
<comment type="similarity">
    <text evidence="2">Belongs to the cation diffusion facilitator (CDF) transporter (TC 2.A.4) family. SLC30A subfamily.</text>
</comment>
<keyword evidence="7 9" id="KW-0472">Membrane</keyword>
<dbReference type="EMBL" id="LK052936">
    <property type="protein sequence ID" value="CDR36238.1"/>
    <property type="molecule type" value="Genomic_DNA"/>
</dbReference>
<feature type="transmembrane region" description="Helical" evidence="9">
    <location>
        <begin position="389"/>
        <end position="409"/>
    </location>
</feature>
<dbReference type="GO" id="GO:0006882">
    <property type="term" value="P:intracellular zinc ion homeostasis"/>
    <property type="evidence" value="ECO:0007669"/>
    <property type="project" value="InterPro"/>
</dbReference>
<proteinExistence type="inferred from homology"/>
<feature type="transmembrane region" description="Helical" evidence="9">
    <location>
        <begin position="459"/>
        <end position="478"/>
    </location>
</feature>
<dbReference type="NCBIfam" id="TIGR01297">
    <property type="entry name" value="CDF"/>
    <property type="match status" value="1"/>
</dbReference>
<dbReference type="InterPro" id="IPR002524">
    <property type="entry name" value="Cation_efflux"/>
</dbReference>
<evidence type="ECO:0000256" key="4">
    <source>
        <dbReference type="ARBA" id="ARBA00022692"/>
    </source>
</evidence>
<evidence type="ECO:0000256" key="6">
    <source>
        <dbReference type="ARBA" id="ARBA00023065"/>
    </source>
</evidence>
<evidence type="ECO:0000256" key="5">
    <source>
        <dbReference type="ARBA" id="ARBA00022989"/>
    </source>
</evidence>
<evidence type="ECO:0000256" key="2">
    <source>
        <dbReference type="ARBA" id="ARBA00008873"/>
    </source>
</evidence>
<keyword evidence="4 9" id="KW-0812">Transmembrane</keyword>
<feature type="transmembrane region" description="Helical" evidence="9">
    <location>
        <begin position="421"/>
        <end position="439"/>
    </location>
</feature>
<dbReference type="SUPFAM" id="SSF161111">
    <property type="entry name" value="Cation efflux protein transmembrane domain-like"/>
    <property type="match status" value="1"/>
</dbReference>
<dbReference type="InterPro" id="IPR045316">
    <property type="entry name" value="Msc2-like"/>
</dbReference>
<feature type="compositionally biased region" description="Acidic residues" evidence="8">
    <location>
        <begin position="634"/>
        <end position="645"/>
    </location>
</feature>
<feature type="transmembrane region" description="Helical" evidence="9">
    <location>
        <begin position="103"/>
        <end position="129"/>
    </location>
</feature>
<dbReference type="InterPro" id="IPR027469">
    <property type="entry name" value="Cation_efflux_TMD_sf"/>
</dbReference>
<evidence type="ECO:0000313" key="11">
    <source>
        <dbReference type="EMBL" id="CDR36238.1"/>
    </source>
</evidence>
<feature type="region of interest" description="Disordered" evidence="8">
    <location>
        <begin position="511"/>
        <end position="652"/>
    </location>
</feature>
<feature type="compositionally biased region" description="Low complexity" evidence="8">
    <location>
        <begin position="609"/>
        <end position="618"/>
    </location>
</feature>
<feature type="domain" description="Cation efflux protein transmembrane" evidence="10">
    <location>
        <begin position="390"/>
        <end position="717"/>
    </location>
</feature>
<dbReference type="GO" id="GO:1904257">
    <property type="term" value="P:zinc ion import into Golgi lumen"/>
    <property type="evidence" value="ECO:0007669"/>
    <property type="project" value="TreeGrafter"/>
</dbReference>
<keyword evidence="5 9" id="KW-1133">Transmembrane helix</keyword>
<gene>
    <name evidence="11" type="ORF">RHTO0S_01e17260g</name>
</gene>
<feature type="transmembrane region" description="Helical" evidence="9">
    <location>
        <begin position="692"/>
        <end position="710"/>
    </location>
</feature>
<dbReference type="GO" id="GO:0031410">
    <property type="term" value="C:cytoplasmic vesicle"/>
    <property type="evidence" value="ECO:0007669"/>
    <property type="project" value="TreeGrafter"/>
</dbReference>
<dbReference type="PANTHER" id="PTHR45755">
    <property type="match status" value="1"/>
</dbReference>
<reference evidence="11" key="1">
    <citation type="journal article" date="2014" name="Genome Announc.">
        <title>Draft genome sequence of Rhodosporidium toruloides CECT1137, an oleaginous yeast of biotechnological interest.</title>
        <authorList>
            <person name="Morin N."/>
            <person name="Calcas X."/>
            <person name="Devillers H."/>
            <person name="Durrens P."/>
            <person name="Sherman D.J."/>
            <person name="Nicaud J.-M."/>
            <person name="Neuveglise C."/>
        </authorList>
    </citation>
    <scope>NUCLEOTIDE SEQUENCE</scope>
    <source>
        <strain evidence="11">CECT1137</strain>
    </source>
</reference>
<dbReference type="InterPro" id="IPR058533">
    <property type="entry name" value="Cation_efflux_TM"/>
</dbReference>
<sequence length="818" mass="87393">MSAGYVEAYDPRVSRRVSLSHISRLPRDASSLPSDLLFALLLSKGGVALALHASRDWLFAQGYPAVRLTAPVLAAAGGALMLWERPWAATKGGKRRTEPPNPVYSLVVYLDILFALLSVSRLSVLRFILLTSFAPLWARAPPFVKIAGRRAGERSNTFAITTAMVVLSYLADSTLSRSASRSGYLCLLGHLLAAGYRSELYGAHNGDEQQRSAMHANSTVVAAIGASVLAILQAAFFSSTRASSPAPSDPFFPAPDSSSSLHLLVAAFLALTYLCIDPLLTRTLLTHIPPVRLLRPGWPLTAVATAFIGYVGFGKAPGLSELAVGLIAWGAIRHIASTDPRSTVVPASGGVSTGSSSPDQPFLTRLATFYRHFRATIKTILASPESRRIYFFLCLNLAFMFVQMAYGIWTNSLGLISDSIHMFFDCLALAMGLFASVMATWSSNSVYTYGYSRVETLSGFANGIFLCLISIFIVFEAIQRLLDPPEMNTGQLLTVSAVGLAVNLVGMVATGGHHGHSHGGGGGHGHGHGHSHAPVRSNSTPFLVKGGEDEHAEHHGHSHNGHSHSSQTATPTRPSHNRSHSHAPPAPSLPHLASPSPSHHRSHSHSHSHAPSTPTSNGHSHDAHDGHGGHGEQGDCESDDEDEGGAESAHAHDSHNMKGVFLHVMADTLGSVGVIISTLLINRYGWTGFDPLASIFIAVMIFVSVIQLVIDSGRLLVLDMGEEKEAEVRKALTALGRVEGVASFTKPRFWQKDPSSMVGSICIQLAPASGSAYDAHGRPTQFHVSIDRVHVRVRRVLRSHIAGLDDLTIQVEPTGGLG</sequence>
<feature type="transmembrane region" description="Helical" evidence="9">
    <location>
        <begin position="260"/>
        <end position="281"/>
    </location>
</feature>
<feature type="compositionally biased region" description="Basic residues" evidence="8">
    <location>
        <begin position="598"/>
        <end position="608"/>
    </location>
</feature>
<comment type="subcellular location">
    <subcellularLocation>
        <location evidence="1">Membrane</location>
        <topology evidence="1">Multi-pass membrane protein</topology>
    </subcellularLocation>
</comment>
<keyword evidence="6" id="KW-0406">Ion transport</keyword>
<name>A0A061ANC8_RHOTO</name>
<evidence type="ECO:0000256" key="9">
    <source>
        <dbReference type="SAM" id="Phobius"/>
    </source>
</evidence>
<keyword evidence="3" id="KW-0813">Transport</keyword>
<dbReference type="GO" id="GO:0005385">
    <property type="term" value="F:zinc ion transmembrane transporter activity"/>
    <property type="evidence" value="ECO:0007669"/>
    <property type="project" value="InterPro"/>
</dbReference>
<dbReference type="GO" id="GO:0005794">
    <property type="term" value="C:Golgi apparatus"/>
    <property type="evidence" value="ECO:0007669"/>
    <property type="project" value="TreeGrafter"/>
</dbReference>
<dbReference type="OrthoDB" id="78669at2759"/>
<dbReference type="Gene3D" id="1.20.1510.10">
    <property type="entry name" value="Cation efflux protein transmembrane domain"/>
    <property type="match status" value="2"/>
</dbReference>
<dbReference type="GO" id="GO:0016020">
    <property type="term" value="C:membrane"/>
    <property type="evidence" value="ECO:0007669"/>
    <property type="project" value="UniProtKB-SubCell"/>
</dbReference>
<evidence type="ECO:0000256" key="7">
    <source>
        <dbReference type="ARBA" id="ARBA00023136"/>
    </source>
</evidence>